<evidence type="ECO:0000313" key="2">
    <source>
        <dbReference type="Proteomes" id="UP000555103"/>
    </source>
</evidence>
<proteinExistence type="predicted"/>
<name>A0A840CFE3_9BACT</name>
<gene>
    <name evidence="1" type="ORF">GGR21_000604</name>
</gene>
<dbReference type="EMBL" id="JACIEP010000002">
    <property type="protein sequence ID" value="MBB4034717.1"/>
    <property type="molecule type" value="Genomic_DNA"/>
</dbReference>
<dbReference type="AlphaFoldDB" id="A0A840CFE3"/>
<organism evidence="1 2">
    <name type="scientific">Dysgonomonas hofstadii</name>
    <dbReference type="NCBI Taxonomy" id="637886"/>
    <lineage>
        <taxon>Bacteria</taxon>
        <taxon>Pseudomonadati</taxon>
        <taxon>Bacteroidota</taxon>
        <taxon>Bacteroidia</taxon>
        <taxon>Bacteroidales</taxon>
        <taxon>Dysgonomonadaceae</taxon>
        <taxon>Dysgonomonas</taxon>
    </lineage>
</organism>
<dbReference type="Proteomes" id="UP000555103">
    <property type="component" value="Unassembled WGS sequence"/>
</dbReference>
<comment type="caution">
    <text evidence="1">The sequence shown here is derived from an EMBL/GenBank/DDBJ whole genome shotgun (WGS) entry which is preliminary data.</text>
</comment>
<evidence type="ECO:0000313" key="1">
    <source>
        <dbReference type="EMBL" id="MBB4034717.1"/>
    </source>
</evidence>
<sequence>MERAKSVRFASPSLRRLLIVRFCYLSCWSEPKYLHLDPSFLRMTGKNKKLKYLSTLSTFIWLSIDMKY</sequence>
<keyword evidence="2" id="KW-1185">Reference proteome</keyword>
<reference evidence="1 2" key="1">
    <citation type="submission" date="2020-08" db="EMBL/GenBank/DDBJ databases">
        <title>Genomic Encyclopedia of Type Strains, Phase IV (KMG-IV): sequencing the most valuable type-strain genomes for metagenomic binning, comparative biology and taxonomic classification.</title>
        <authorList>
            <person name="Goeker M."/>
        </authorList>
    </citation>
    <scope>NUCLEOTIDE SEQUENCE [LARGE SCALE GENOMIC DNA]</scope>
    <source>
        <strain evidence="1 2">DSM 104969</strain>
    </source>
</reference>
<protein>
    <submittedName>
        <fullName evidence="1">Uncharacterized protein</fullName>
    </submittedName>
</protein>
<accession>A0A840CFE3</accession>